<gene>
    <name evidence="4" type="ORF">NY40_1257</name>
</gene>
<dbReference type="InterPro" id="IPR050722">
    <property type="entry name" value="Pyruvate:ferred/Flavod_OxRd"/>
</dbReference>
<protein>
    <submittedName>
        <fullName evidence="4">2-oxoglutarate-acceptor oxidoreductase subunit OorA</fullName>
    </submittedName>
</protein>
<dbReference type="InterPro" id="IPR009014">
    <property type="entry name" value="Transketo_C/PFOR_II"/>
</dbReference>
<dbReference type="FunFam" id="3.40.50.970:FF:000022">
    <property type="entry name" value="2-oxoglutarate ferredoxin oxidoreductase alpha subunit"/>
    <property type="match status" value="1"/>
</dbReference>
<dbReference type="Proteomes" id="UP000031662">
    <property type="component" value="Chromosome"/>
</dbReference>
<evidence type="ECO:0000313" key="4">
    <source>
        <dbReference type="EMBL" id="BAO98264.1"/>
    </source>
</evidence>
<dbReference type="InterPro" id="IPR002880">
    <property type="entry name" value="Pyrv_Fd/Flavodoxin_OxRdtase_N"/>
</dbReference>
<dbReference type="Gene3D" id="3.40.50.920">
    <property type="match status" value="1"/>
</dbReference>
<dbReference type="PANTHER" id="PTHR32154">
    <property type="entry name" value="PYRUVATE-FLAVODOXIN OXIDOREDUCTASE-RELATED"/>
    <property type="match status" value="1"/>
</dbReference>
<evidence type="ECO:0000259" key="2">
    <source>
        <dbReference type="Pfam" id="PF01855"/>
    </source>
</evidence>
<feature type="domain" description="Pyruvate:ferredoxin oxidoreductase core" evidence="3">
    <location>
        <begin position="275"/>
        <end position="368"/>
    </location>
</feature>
<reference evidence="4 5" key="1">
    <citation type="submission" date="2013-11" db="EMBL/GenBank/DDBJ databases">
        <title>Estimation of Helicobacter pylori bacteriophage ecology using H. pylori isolates.</title>
        <authorList>
            <person name="Uchiyama J."/>
            <person name="Takemura-Uchiyama I."/>
            <person name="Ujihara T."/>
            <person name="Matsuzaki S."/>
        </authorList>
    </citation>
    <scope>NUCLEOTIDE SEQUENCE [LARGE SCALE GENOMIC DNA]</scope>
    <source>
        <strain evidence="4 5">NY40</strain>
    </source>
</reference>
<keyword evidence="1" id="KW-0560">Oxidoreductase</keyword>
<proteinExistence type="predicted"/>
<dbReference type="FunFam" id="3.40.50.920:FF:000013">
    <property type="entry name" value="Ferredoxin oxidoreductase alpha subunit"/>
    <property type="match status" value="1"/>
</dbReference>
<dbReference type="Pfam" id="PF17147">
    <property type="entry name" value="PFOR_II"/>
    <property type="match status" value="1"/>
</dbReference>
<feature type="domain" description="Pyruvate flavodoxin/ferredoxin oxidoreductase pyrimidine binding" evidence="2">
    <location>
        <begin position="14"/>
        <end position="243"/>
    </location>
</feature>
<dbReference type="GO" id="GO:0006979">
    <property type="term" value="P:response to oxidative stress"/>
    <property type="evidence" value="ECO:0007669"/>
    <property type="project" value="TreeGrafter"/>
</dbReference>
<dbReference type="AlphaFoldDB" id="A0A060PRQ6"/>
<dbReference type="SUPFAM" id="SSF52518">
    <property type="entry name" value="Thiamin diphosphate-binding fold (THDP-binding)"/>
    <property type="match status" value="1"/>
</dbReference>
<dbReference type="InterPro" id="IPR029061">
    <property type="entry name" value="THDP-binding"/>
</dbReference>
<dbReference type="CDD" id="cd07034">
    <property type="entry name" value="TPP_PYR_PFOR_IOR-alpha_like"/>
    <property type="match status" value="1"/>
</dbReference>
<dbReference type="PANTHER" id="PTHR32154:SF14">
    <property type="entry name" value="2-OXOGLUTARATE SYNTHASE SUBUNIT KORA"/>
    <property type="match status" value="1"/>
</dbReference>
<dbReference type="EMBL" id="AP014523">
    <property type="protein sequence ID" value="BAO98264.1"/>
    <property type="molecule type" value="Genomic_DNA"/>
</dbReference>
<evidence type="ECO:0000256" key="1">
    <source>
        <dbReference type="ARBA" id="ARBA00023002"/>
    </source>
</evidence>
<dbReference type="NCBIfam" id="NF007206">
    <property type="entry name" value="PRK09627.1"/>
    <property type="match status" value="1"/>
</dbReference>
<evidence type="ECO:0000313" key="5">
    <source>
        <dbReference type="Proteomes" id="UP000031662"/>
    </source>
</evidence>
<name>A0A060PRQ6_HELPX</name>
<dbReference type="SUPFAM" id="SSF52922">
    <property type="entry name" value="TK C-terminal domain-like"/>
    <property type="match status" value="1"/>
</dbReference>
<sequence>MREIISDGNELVAKAAIEVGCRFFGGYPITPSSDIMHAMSVALPKCGGHFIQMEDEISGISVSLGASMSGTKSMTASSGPGISLKVEQIGYSFMAEIPLVIADVMRSGPSTGMPTRVAQGDVNFLKHPIHGDFKAVALAPANLEEAYTETVRAFNLAEMLMTPVFLLMDETVGHMYGKVQIPDLEEVQKMTINRKEFVGDKKDYKPYGVAQDEPAVLNPFFKGYRYHVSGLHHGPIGFPTEDAKIGGDLIDRLFHKIESKQDIINENEEMDLEGAEIIIIAYGSVSLAVKEALKDHNKESKQKIGFFRPKTLWPSPAKRLKEIGDKYEKILVIELNKGQYLEEIERAMQRKVHFFGQANGRTISPKQIIAKLKEL</sequence>
<dbReference type="Pfam" id="PF01855">
    <property type="entry name" value="POR_N"/>
    <property type="match status" value="1"/>
</dbReference>
<dbReference type="GO" id="GO:0016491">
    <property type="term" value="F:oxidoreductase activity"/>
    <property type="evidence" value="ECO:0007669"/>
    <property type="project" value="UniProtKB-KW"/>
</dbReference>
<dbReference type="RefSeq" id="WP_041051209.1">
    <property type="nucleotide sequence ID" value="NZ_AP014523.1"/>
</dbReference>
<evidence type="ECO:0000259" key="3">
    <source>
        <dbReference type="Pfam" id="PF17147"/>
    </source>
</evidence>
<organism evidence="4 5">
    <name type="scientific">Helicobacter pylori NY40</name>
    <dbReference type="NCBI Taxonomy" id="1426844"/>
    <lineage>
        <taxon>Bacteria</taxon>
        <taxon>Pseudomonadati</taxon>
        <taxon>Campylobacterota</taxon>
        <taxon>Epsilonproteobacteria</taxon>
        <taxon>Campylobacterales</taxon>
        <taxon>Helicobacteraceae</taxon>
        <taxon>Helicobacter</taxon>
    </lineage>
</organism>
<dbReference type="Gene3D" id="3.40.50.970">
    <property type="match status" value="1"/>
</dbReference>
<dbReference type="InterPro" id="IPR033412">
    <property type="entry name" value="PFOR_II"/>
</dbReference>
<dbReference type="NCBIfam" id="NF006412">
    <property type="entry name" value="PRK08659.1"/>
    <property type="match status" value="1"/>
</dbReference>
<accession>A0A060PRQ6</accession>
<dbReference type="HOGENOM" id="CLU_017038_0_1_7"/>